<dbReference type="SMART" id="SM00729">
    <property type="entry name" value="Elp3"/>
    <property type="match status" value="1"/>
</dbReference>
<dbReference type="SFLD" id="SFLDS00029">
    <property type="entry name" value="Radical_SAM"/>
    <property type="match status" value="1"/>
</dbReference>
<dbReference type="InterPro" id="IPR006638">
    <property type="entry name" value="Elp3/MiaA/NifB-like_rSAM"/>
</dbReference>
<evidence type="ECO:0000259" key="17">
    <source>
        <dbReference type="PROSITE" id="PS51918"/>
    </source>
</evidence>
<feature type="binding site" evidence="15">
    <location>
        <begin position="110"/>
        <end position="111"/>
    </location>
    <ligand>
        <name>S-adenosyl-L-methionine</name>
        <dbReference type="ChEBI" id="CHEBI:59789"/>
        <label>2</label>
    </ligand>
</feature>
<dbReference type="EMBL" id="FOFG01000001">
    <property type="protein sequence ID" value="SEP72267.1"/>
    <property type="molecule type" value="Genomic_DNA"/>
</dbReference>
<evidence type="ECO:0000256" key="15">
    <source>
        <dbReference type="PIRSR" id="PIRSR000167-1"/>
    </source>
</evidence>
<proteinExistence type="inferred from homology"/>
<dbReference type="PANTHER" id="PTHR13932:SF6">
    <property type="entry name" value="OXYGEN-INDEPENDENT COPROPORPHYRINOGEN III OXIDASE"/>
    <property type="match status" value="1"/>
</dbReference>
<organism evidence="18 19">
    <name type="scientific">Faunimonas pinastri</name>
    <dbReference type="NCBI Taxonomy" id="1855383"/>
    <lineage>
        <taxon>Bacteria</taxon>
        <taxon>Pseudomonadati</taxon>
        <taxon>Pseudomonadota</taxon>
        <taxon>Alphaproteobacteria</taxon>
        <taxon>Hyphomicrobiales</taxon>
        <taxon>Afifellaceae</taxon>
        <taxon>Faunimonas</taxon>
    </lineage>
</organism>
<dbReference type="Gene3D" id="3.20.20.70">
    <property type="entry name" value="Aldolase class I"/>
    <property type="match status" value="1"/>
</dbReference>
<dbReference type="GO" id="GO:0051989">
    <property type="term" value="F:coproporphyrinogen dehydrogenase activity"/>
    <property type="evidence" value="ECO:0007669"/>
    <property type="project" value="UniProtKB-EC"/>
</dbReference>
<dbReference type="InterPro" id="IPR004558">
    <property type="entry name" value="Coprogen_oxidase_HemN"/>
</dbReference>
<dbReference type="InterPro" id="IPR007197">
    <property type="entry name" value="rSAM"/>
</dbReference>
<dbReference type="GO" id="GO:0046872">
    <property type="term" value="F:metal ion binding"/>
    <property type="evidence" value="ECO:0007669"/>
    <property type="project" value="UniProtKB-KW"/>
</dbReference>
<keyword evidence="8 14" id="KW-0479">Metal-binding</keyword>
<feature type="binding site" evidence="16">
    <location>
        <position position="58"/>
    </location>
    <ligand>
        <name>[4Fe-4S] cluster</name>
        <dbReference type="ChEBI" id="CHEBI:49883"/>
        <note>4Fe-4S-S-AdoMet</note>
    </ligand>
</feature>
<keyword evidence="12 14" id="KW-0627">Porphyrin biosynthesis</keyword>
<keyword evidence="9 14" id="KW-0560">Oxidoreductase</keyword>
<comment type="cofactor">
    <cofactor evidence="14 16">
        <name>[4Fe-4S] cluster</name>
        <dbReference type="ChEBI" id="CHEBI:49883"/>
    </cofactor>
    <text evidence="14 16">Binds 1 [4Fe-4S] cluster. The cluster is coordinated with 3 cysteines and an exchangeable S-adenosyl-L-methionine.</text>
</comment>
<dbReference type="AlphaFoldDB" id="A0A1H9A704"/>
<feature type="binding site" evidence="16">
    <location>
        <position position="62"/>
    </location>
    <ligand>
        <name>[4Fe-4S] cluster</name>
        <dbReference type="ChEBI" id="CHEBI:49883"/>
        <note>4Fe-4S-S-AdoMet</note>
    </ligand>
</feature>
<dbReference type="GO" id="GO:0005737">
    <property type="term" value="C:cytoplasm"/>
    <property type="evidence" value="ECO:0007669"/>
    <property type="project" value="UniProtKB-SubCell"/>
</dbReference>
<feature type="binding site" evidence="15">
    <location>
        <position position="240"/>
    </location>
    <ligand>
        <name>S-adenosyl-L-methionine</name>
        <dbReference type="ChEBI" id="CHEBI:59789"/>
        <label>2</label>
    </ligand>
</feature>
<dbReference type="InterPro" id="IPR058240">
    <property type="entry name" value="rSAM_sf"/>
</dbReference>
<evidence type="ECO:0000256" key="8">
    <source>
        <dbReference type="ARBA" id="ARBA00022723"/>
    </source>
</evidence>
<evidence type="ECO:0000256" key="16">
    <source>
        <dbReference type="PIRSR" id="PIRSR000167-2"/>
    </source>
</evidence>
<feature type="binding site" evidence="15">
    <location>
        <position position="142"/>
    </location>
    <ligand>
        <name>S-adenosyl-L-methionine</name>
        <dbReference type="ChEBI" id="CHEBI:59789"/>
        <label>1</label>
    </ligand>
</feature>
<comment type="pathway">
    <text evidence="2 14">Porphyrin-containing compound metabolism; protoporphyrin-IX biosynthesis; protoporphyrinogen-IX from coproporphyrinogen-III (AdoMet route): step 1/1.</text>
</comment>
<dbReference type="SFLD" id="SFLDG01065">
    <property type="entry name" value="anaerobic_coproporphyrinogen-I"/>
    <property type="match status" value="1"/>
</dbReference>
<dbReference type="PANTHER" id="PTHR13932">
    <property type="entry name" value="COPROPORPHYRINIGEN III OXIDASE"/>
    <property type="match status" value="1"/>
</dbReference>
<feature type="binding site" evidence="15">
    <location>
        <position position="326"/>
    </location>
    <ligand>
        <name>S-adenosyl-L-methionine</name>
        <dbReference type="ChEBI" id="CHEBI:59789"/>
        <label>1</label>
    </ligand>
</feature>
<dbReference type="NCBIfam" id="TIGR00538">
    <property type="entry name" value="hemN"/>
    <property type="match status" value="1"/>
</dbReference>
<keyword evidence="11 14" id="KW-0411">Iron-sulfur</keyword>
<dbReference type="STRING" id="1855383.SAMN05216548_101340"/>
<evidence type="ECO:0000256" key="5">
    <source>
        <dbReference type="ARBA" id="ARBA00022485"/>
    </source>
</evidence>
<evidence type="ECO:0000256" key="7">
    <source>
        <dbReference type="ARBA" id="ARBA00022691"/>
    </source>
</evidence>
<evidence type="ECO:0000256" key="2">
    <source>
        <dbReference type="ARBA" id="ARBA00004785"/>
    </source>
</evidence>
<comment type="catalytic activity">
    <reaction evidence="13 14">
        <text>coproporphyrinogen III + 2 S-adenosyl-L-methionine = protoporphyrinogen IX + 2 5'-deoxyadenosine + 2 L-methionine + 2 CO2</text>
        <dbReference type="Rhea" id="RHEA:15425"/>
        <dbReference type="ChEBI" id="CHEBI:16526"/>
        <dbReference type="ChEBI" id="CHEBI:17319"/>
        <dbReference type="ChEBI" id="CHEBI:57307"/>
        <dbReference type="ChEBI" id="CHEBI:57309"/>
        <dbReference type="ChEBI" id="CHEBI:57844"/>
        <dbReference type="ChEBI" id="CHEBI:59789"/>
        <dbReference type="EC" id="1.3.98.3"/>
    </reaction>
</comment>
<dbReference type="Proteomes" id="UP000199647">
    <property type="component" value="Unassembled WGS sequence"/>
</dbReference>
<comment type="subcellular location">
    <subcellularLocation>
        <location evidence="1 14">Cytoplasm</location>
    </subcellularLocation>
</comment>
<feature type="binding site" evidence="15">
    <location>
        <position position="181"/>
    </location>
    <ligand>
        <name>S-adenosyl-L-methionine</name>
        <dbReference type="ChEBI" id="CHEBI:59789"/>
        <label>2</label>
    </ligand>
</feature>
<feature type="binding site" evidence="15">
    <location>
        <position position="169"/>
    </location>
    <ligand>
        <name>S-adenosyl-L-methionine</name>
        <dbReference type="ChEBI" id="CHEBI:59789"/>
        <label>2</label>
    </ligand>
</feature>
<keyword evidence="6 14" id="KW-0963">Cytoplasm</keyword>
<evidence type="ECO:0000313" key="19">
    <source>
        <dbReference type="Proteomes" id="UP000199647"/>
    </source>
</evidence>
<evidence type="ECO:0000256" key="14">
    <source>
        <dbReference type="PIRNR" id="PIRNR000167"/>
    </source>
</evidence>
<feature type="domain" description="Radical SAM core" evidence="17">
    <location>
        <begin position="43"/>
        <end position="277"/>
    </location>
</feature>
<dbReference type="GO" id="GO:0004109">
    <property type="term" value="F:coproporphyrinogen oxidase activity"/>
    <property type="evidence" value="ECO:0007669"/>
    <property type="project" value="InterPro"/>
</dbReference>
<gene>
    <name evidence="18" type="ORF">SAMN05216548_101340</name>
</gene>
<keyword evidence="10 14" id="KW-0408">Iron</keyword>
<dbReference type="Gene3D" id="1.10.10.920">
    <property type="match status" value="1"/>
</dbReference>
<dbReference type="EC" id="1.3.98.3" evidence="14"/>
<sequence length="446" mass="49016">MSELDLVRRYGTRQVPRYTSYPTAVEFSASVGAAEHQAWLGNLQAGQKVSIYLHVPYCRELCHYCGCHTKLVHREDMVSAYGQALRTEIEMTARFIPEGVTIARLHWGGGTPTILGGRDMAAVVATLARHFTFDGGTEHAVELDPRRLGADLARQLADLGVNRASLGVQDLDARVQEAIGRVQPLEVVAQAAADLRQAGIERLNLDLIYGLPHQTSDSISETARQAIGLDPSRIACYGYAHLPSLKAHQRLIDETALPGPDERFLQSRTIAESFAQAGFQAIGIDHFARADDSLAVAAREGRLHRNFQGYTDDDLPVLIGFGASSISSLADGYVQNISDVMAYRRELMAGRLPTARGYRLDEDDRRRAGMIERLMCDFRLEARGEAEQLLLRDAAPVLAPLEADGLIVTDEDTITVTDRGRPFVRLAAVAFDAYRQGAAMRFSRAV</sequence>
<dbReference type="SUPFAM" id="SSF102114">
    <property type="entry name" value="Radical SAM enzymes"/>
    <property type="match status" value="1"/>
</dbReference>
<evidence type="ECO:0000313" key="18">
    <source>
        <dbReference type="EMBL" id="SEP72267.1"/>
    </source>
</evidence>
<evidence type="ECO:0000256" key="10">
    <source>
        <dbReference type="ARBA" id="ARBA00023004"/>
    </source>
</evidence>
<evidence type="ECO:0000256" key="13">
    <source>
        <dbReference type="ARBA" id="ARBA00048321"/>
    </source>
</evidence>
<dbReference type="InterPro" id="IPR013785">
    <property type="entry name" value="Aldolase_TIM"/>
</dbReference>
<keyword evidence="19" id="KW-1185">Reference proteome</keyword>
<evidence type="ECO:0000256" key="9">
    <source>
        <dbReference type="ARBA" id="ARBA00023002"/>
    </source>
</evidence>
<name>A0A1H9A704_9HYPH</name>
<evidence type="ECO:0000256" key="12">
    <source>
        <dbReference type="ARBA" id="ARBA00023244"/>
    </source>
</evidence>
<feature type="binding site" evidence="15">
    <location>
        <position position="52"/>
    </location>
    <ligand>
        <name>S-adenosyl-L-methionine</name>
        <dbReference type="ChEBI" id="CHEBI:59789"/>
        <label>1</label>
    </ligand>
</feature>
<evidence type="ECO:0000256" key="4">
    <source>
        <dbReference type="ARBA" id="ARBA00011245"/>
    </source>
</evidence>
<dbReference type="GO" id="GO:0006782">
    <property type="term" value="P:protoporphyrinogen IX biosynthetic process"/>
    <property type="evidence" value="ECO:0007669"/>
    <property type="project" value="UniProtKB-UniPathway"/>
</dbReference>
<dbReference type="Pfam" id="PF04055">
    <property type="entry name" value="Radical_SAM"/>
    <property type="match status" value="1"/>
</dbReference>
<comment type="similarity">
    <text evidence="3 14">Belongs to the anaerobic coproporphyrinogen-III oxidase family.</text>
</comment>
<dbReference type="UniPathway" id="UPA00251">
    <property type="reaction ID" value="UER00323"/>
</dbReference>
<keyword evidence="5 14" id="KW-0004">4Fe-4S</keyword>
<dbReference type="RefSeq" id="WP_092494846.1">
    <property type="nucleotide sequence ID" value="NZ_FOFG01000001.1"/>
</dbReference>
<accession>A0A1H9A704</accession>
<evidence type="ECO:0000256" key="6">
    <source>
        <dbReference type="ARBA" id="ARBA00022490"/>
    </source>
</evidence>
<evidence type="ECO:0000256" key="11">
    <source>
        <dbReference type="ARBA" id="ARBA00023014"/>
    </source>
</evidence>
<dbReference type="OrthoDB" id="9808022at2"/>
<dbReference type="PROSITE" id="PS51918">
    <property type="entry name" value="RADICAL_SAM"/>
    <property type="match status" value="1"/>
</dbReference>
<keyword evidence="7 14" id="KW-0949">S-adenosyl-L-methionine</keyword>
<evidence type="ECO:0000256" key="3">
    <source>
        <dbReference type="ARBA" id="ARBA00005493"/>
    </source>
</evidence>
<comment type="subunit">
    <text evidence="4">Monomer.</text>
</comment>
<protein>
    <recommendedName>
        <fullName evidence="14">Coproporphyrinogen-III oxidase</fullName>
        <ecNumber evidence="14">1.3.98.3</ecNumber>
    </recommendedName>
</protein>
<dbReference type="InterPro" id="IPR034505">
    <property type="entry name" value="Coproporphyrinogen-III_oxidase"/>
</dbReference>
<feature type="binding site" evidence="15">
    <location>
        <position position="109"/>
    </location>
    <ligand>
        <name>S-adenosyl-L-methionine</name>
        <dbReference type="ChEBI" id="CHEBI:59789"/>
        <label>1</label>
    </ligand>
</feature>
<evidence type="ECO:0000256" key="1">
    <source>
        <dbReference type="ARBA" id="ARBA00004496"/>
    </source>
</evidence>
<feature type="binding site" evidence="16">
    <location>
        <position position="65"/>
    </location>
    <ligand>
        <name>[4Fe-4S] cluster</name>
        <dbReference type="ChEBI" id="CHEBI:49883"/>
        <note>4Fe-4S-S-AdoMet</note>
    </ligand>
</feature>
<dbReference type="GO" id="GO:0051539">
    <property type="term" value="F:4 iron, 4 sulfur cluster binding"/>
    <property type="evidence" value="ECO:0007669"/>
    <property type="project" value="UniProtKB-KW"/>
</dbReference>
<feature type="binding site" evidence="15">
    <location>
        <begin position="64"/>
        <end position="66"/>
    </location>
    <ligand>
        <name>S-adenosyl-L-methionine</name>
        <dbReference type="ChEBI" id="CHEBI:59789"/>
        <label>2</label>
    </ligand>
</feature>
<reference evidence="18 19" key="1">
    <citation type="submission" date="2016-10" db="EMBL/GenBank/DDBJ databases">
        <authorList>
            <person name="de Groot N.N."/>
        </authorList>
    </citation>
    <scope>NUCLEOTIDE SEQUENCE [LARGE SCALE GENOMIC DNA]</scope>
    <source>
        <strain evidence="18 19">A52C2</strain>
    </source>
</reference>
<feature type="binding site" evidence="15">
    <location>
        <position position="206"/>
    </location>
    <ligand>
        <name>S-adenosyl-L-methionine</name>
        <dbReference type="ChEBI" id="CHEBI:59789"/>
        <label>2</label>
    </ligand>
</feature>
<dbReference type="PIRSF" id="PIRSF000167">
    <property type="entry name" value="HemN"/>
    <property type="match status" value="1"/>
</dbReference>